<evidence type="ECO:0000259" key="1">
    <source>
        <dbReference type="PROSITE" id="PS51819"/>
    </source>
</evidence>
<proteinExistence type="predicted"/>
<dbReference type="AlphaFoldDB" id="A0A380WHW6"/>
<dbReference type="Gene3D" id="3.10.180.10">
    <property type="entry name" value="2,3-Dihydroxybiphenyl 1,2-Dioxygenase, domain 1"/>
    <property type="match status" value="1"/>
</dbReference>
<sequence length="133" mass="14306">MFGKSKLGNICYYVSDIDKTEAFYSDVMGLDVQRMEGDGEGEGDWLIASTVNGVDLIFFVMESHPGNSPIIVFEIAEGGIDDVVSTLADKGVTIVTPVSHAPGGWSSEFADPDGHVISMYQSTELPRSLKKVA</sequence>
<keyword evidence="2" id="KW-0456">Lyase</keyword>
<evidence type="ECO:0000313" key="3">
    <source>
        <dbReference type="Proteomes" id="UP000254701"/>
    </source>
</evidence>
<gene>
    <name evidence="2" type="ORF">NCTC10684_01146</name>
</gene>
<protein>
    <submittedName>
        <fullName evidence="2">Predicted enzyme related to lactoylglutathione lyase</fullName>
    </submittedName>
</protein>
<dbReference type="SUPFAM" id="SSF54593">
    <property type="entry name" value="Glyoxalase/Bleomycin resistance protein/Dihydroxybiphenyl dioxygenase"/>
    <property type="match status" value="1"/>
</dbReference>
<organism evidence="2 3">
    <name type="scientific">Aminobacter aminovorans</name>
    <name type="common">Chelatobacter heintzii</name>
    <dbReference type="NCBI Taxonomy" id="83263"/>
    <lineage>
        <taxon>Bacteria</taxon>
        <taxon>Pseudomonadati</taxon>
        <taxon>Pseudomonadota</taxon>
        <taxon>Alphaproteobacteria</taxon>
        <taxon>Hyphomicrobiales</taxon>
        <taxon>Phyllobacteriaceae</taxon>
        <taxon>Aminobacter</taxon>
    </lineage>
</organism>
<dbReference type="CDD" id="cd06587">
    <property type="entry name" value="VOC"/>
    <property type="match status" value="1"/>
</dbReference>
<dbReference type="GO" id="GO:0016829">
    <property type="term" value="F:lyase activity"/>
    <property type="evidence" value="ECO:0007669"/>
    <property type="project" value="UniProtKB-KW"/>
</dbReference>
<dbReference type="InterPro" id="IPR037523">
    <property type="entry name" value="VOC_core"/>
</dbReference>
<dbReference type="OrthoDB" id="7947929at2"/>
<dbReference type="RefSeq" id="WP_115730370.1">
    <property type="nucleotide sequence ID" value="NZ_BAAAVY010000010.1"/>
</dbReference>
<accession>A0A380WHW6</accession>
<dbReference type="PROSITE" id="PS51819">
    <property type="entry name" value="VOC"/>
    <property type="match status" value="1"/>
</dbReference>
<feature type="domain" description="VOC" evidence="1">
    <location>
        <begin position="6"/>
        <end position="122"/>
    </location>
</feature>
<evidence type="ECO:0000313" key="2">
    <source>
        <dbReference type="EMBL" id="SUU87942.1"/>
    </source>
</evidence>
<dbReference type="Pfam" id="PF00903">
    <property type="entry name" value="Glyoxalase"/>
    <property type="match status" value="1"/>
</dbReference>
<dbReference type="Proteomes" id="UP000254701">
    <property type="component" value="Unassembled WGS sequence"/>
</dbReference>
<dbReference type="InterPro" id="IPR004360">
    <property type="entry name" value="Glyas_Fos-R_dOase_dom"/>
</dbReference>
<name>A0A380WHW6_AMIAI</name>
<dbReference type="InterPro" id="IPR029068">
    <property type="entry name" value="Glyas_Bleomycin-R_OHBP_Dase"/>
</dbReference>
<reference evidence="2 3" key="1">
    <citation type="submission" date="2018-06" db="EMBL/GenBank/DDBJ databases">
        <authorList>
            <consortium name="Pathogen Informatics"/>
            <person name="Doyle S."/>
        </authorList>
    </citation>
    <scope>NUCLEOTIDE SEQUENCE [LARGE SCALE GENOMIC DNA]</scope>
    <source>
        <strain evidence="2 3">NCTC10684</strain>
    </source>
</reference>
<dbReference type="EMBL" id="UFSM01000001">
    <property type="protein sequence ID" value="SUU87942.1"/>
    <property type="molecule type" value="Genomic_DNA"/>
</dbReference>